<feature type="region of interest" description="Disordered" evidence="2">
    <location>
        <begin position="45"/>
        <end position="72"/>
    </location>
</feature>
<gene>
    <name evidence="3" type="ORF">P43SY_005982</name>
</gene>
<organism evidence="3 4">
    <name type="scientific">Pythium insidiosum</name>
    <name type="common">Pythiosis disease agent</name>
    <dbReference type="NCBI Taxonomy" id="114742"/>
    <lineage>
        <taxon>Eukaryota</taxon>
        <taxon>Sar</taxon>
        <taxon>Stramenopiles</taxon>
        <taxon>Oomycota</taxon>
        <taxon>Peronosporomycetes</taxon>
        <taxon>Pythiales</taxon>
        <taxon>Pythiaceae</taxon>
        <taxon>Pythium</taxon>
    </lineage>
</organism>
<dbReference type="Proteomes" id="UP001209570">
    <property type="component" value="Unassembled WGS sequence"/>
</dbReference>
<dbReference type="PANTHER" id="PTHR14240:SF1">
    <property type="entry name" value="PROTEIN FANTOM-RELATED"/>
    <property type="match status" value="1"/>
</dbReference>
<evidence type="ECO:0000256" key="2">
    <source>
        <dbReference type="SAM" id="MobiDB-lite"/>
    </source>
</evidence>
<reference evidence="3" key="1">
    <citation type="submission" date="2021-12" db="EMBL/GenBank/DDBJ databases">
        <title>Prjna785345.</title>
        <authorList>
            <person name="Rujirawat T."/>
            <person name="Krajaejun T."/>
        </authorList>
    </citation>
    <scope>NUCLEOTIDE SEQUENCE</scope>
    <source>
        <strain evidence="3">Pi057C3</strain>
    </source>
</reference>
<feature type="coiled-coil region" evidence="1">
    <location>
        <begin position="81"/>
        <end position="115"/>
    </location>
</feature>
<keyword evidence="1" id="KW-0175">Coiled coil</keyword>
<name>A0AAD5Q729_PYTIN</name>
<comment type="caution">
    <text evidence="3">The sequence shown here is derived from an EMBL/GenBank/DDBJ whole genome shotgun (WGS) entry which is preliminary data.</text>
</comment>
<protein>
    <submittedName>
        <fullName evidence="3">Uncharacterized protein</fullName>
    </submittedName>
</protein>
<feature type="coiled-coil region" evidence="1">
    <location>
        <begin position="2"/>
        <end position="29"/>
    </location>
</feature>
<dbReference type="GO" id="GO:0035869">
    <property type="term" value="C:ciliary transition zone"/>
    <property type="evidence" value="ECO:0007669"/>
    <property type="project" value="TreeGrafter"/>
</dbReference>
<keyword evidence="4" id="KW-1185">Reference proteome</keyword>
<evidence type="ECO:0000256" key="1">
    <source>
        <dbReference type="SAM" id="Coils"/>
    </source>
</evidence>
<accession>A0AAD5Q729</accession>
<dbReference type="AlphaFoldDB" id="A0AAD5Q729"/>
<evidence type="ECO:0000313" key="3">
    <source>
        <dbReference type="EMBL" id="KAJ0393860.1"/>
    </source>
</evidence>
<proteinExistence type="predicted"/>
<dbReference type="InterPro" id="IPR031139">
    <property type="entry name" value="RPGRIP1_fam"/>
</dbReference>
<evidence type="ECO:0000313" key="4">
    <source>
        <dbReference type="Proteomes" id="UP001209570"/>
    </source>
</evidence>
<dbReference type="EMBL" id="JAKCXM010000455">
    <property type="protein sequence ID" value="KAJ0393860.1"/>
    <property type="molecule type" value="Genomic_DNA"/>
</dbReference>
<dbReference type="PANTHER" id="PTHR14240">
    <property type="entry name" value="RETINITIS PIGMENTOSA GTPASE REGULATOR-INTERACTING PROTEIN"/>
    <property type="match status" value="1"/>
</dbReference>
<sequence length="122" mass="14035">MATDFEEKYLQLRDENIALKKKKNEQEATIKRMFTKLAMIEDAMKKKSTQSAAENADNQDDPDTGGKAIPVKRDVDTEKFVQALKGENIALRKKNQALMEKNRSLEEKLRQLQLRYQGGYPS</sequence>
<dbReference type="GO" id="GO:1905515">
    <property type="term" value="P:non-motile cilium assembly"/>
    <property type="evidence" value="ECO:0007669"/>
    <property type="project" value="TreeGrafter"/>
</dbReference>